<organism evidence="6 7">
    <name type="scientific">Selenihalanaerobacter shriftii</name>
    <dbReference type="NCBI Taxonomy" id="142842"/>
    <lineage>
        <taxon>Bacteria</taxon>
        <taxon>Bacillati</taxon>
        <taxon>Bacillota</taxon>
        <taxon>Clostridia</taxon>
        <taxon>Halanaerobiales</taxon>
        <taxon>Halobacteroidaceae</taxon>
        <taxon>Selenihalanaerobacter</taxon>
    </lineage>
</organism>
<dbReference type="InterPro" id="IPR050397">
    <property type="entry name" value="Env_Response_Regulators"/>
</dbReference>
<keyword evidence="6" id="KW-0675">Receptor</keyword>
<dbReference type="PROSITE" id="PS00889">
    <property type="entry name" value="CNMP_BINDING_2"/>
    <property type="match status" value="1"/>
</dbReference>
<proteinExistence type="predicted"/>
<evidence type="ECO:0000313" key="7">
    <source>
        <dbReference type="Proteomes" id="UP000190625"/>
    </source>
</evidence>
<accession>A0A1T4KQQ2</accession>
<dbReference type="InterPro" id="IPR014710">
    <property type="entry name" value="RmlC-like_jellyroll"/>
</dbReference>
<dbReference type="PANTHER" id="PTHR24567">
    <property type="entry name" value="CRP FAMILY TRANSCRIPTIONAL REGULATORY PROTEIN"/>
    <property type="match status" value="1"/>
</dbReference>
<dbReference type="GO" id="GO:0005829">
    <property type="term" value="C:cytosol"/>
    <property type="evidence" value="ECO:0007669"/>
    <property type="project" value="TreeGrafter"/>
</dbReference>
<dbReference type="SUPFAM" id="SSF51206">
    <property type="entry name" value="cAMP-binding domain-like"/>
    <property type="match status" value="1"/>
</dbReference>
<keyword evidence="1" id="KW-0805">Transcription regulation</keyword>
<dbReference type="SMART" id="SM00419">
    <property type="entry name" value="HTH_CRP"/>
    <property type="match status" value="1"/>
</dbReference>
<dbReference type="InterPro" id="IPR000595">
    <property type="entry name" value="cNMP-bd_dom"/>
</dbReference>
<evidence type="ECO:0000256" key="3">
    <source>
        <dbReference type="ARBA" id="ARBA00023163"/>
    </source>
</evidence>
<keyword evidence="2" id="KW-0238">DNA-binding</keyword>
<dbReference type="STRING" id="142842.SAMN02745118_00881"/>
<dbReference type="InterPro" id="IPR018488">
    <property type="entry name" value="cNMP-bd_CS"/>
</dbReference>
<dbReference type="GO" id="GO:0003700">
    <property type="term" value="F:DNA-binding transcription factor activity"/>
    <property type="evidence" value="ECO:0007669"/>
    <property type="project" value="TreeGrafter"/>
</dbReference>
<dbReference type="PANTHER" id="PTHR24567:SF74">
    <property type="entry name" value="HTH-TYPE TRANSCRIPTIONAL REGULATOR ARCR"/>
    <property type="match status" value="1"/>
</dbReference>
<dbReference type="InterPro" id="IPR018490">
    <property type="entry name" value="cNMP-bd_dom_sf"/>
</dbReference>
<protein>
    <submittedName>
        <fullName evidence="6">CRP/FNR family transcriptional regulator, cyclic AMP receptor protein</fullName>
    </submittedName>
</protein>
<keyword evidence="7" id="KW-1185">Reference proteome</keyword>
<dbReference type="InterPro" id="IPR036390">
    <property type="entry name" value="WH_DNA-bd_sf"/>
</dbReference>
<dbReference type="Gene3D" id="1.10.10.10">
    <property type="entry name" value="Winged helix-like DNA-binding domain superfamily/Winged helix DNA-binding domain"/>
    <property type="match status" value="1"/>
</dbReference>
<dbReference type="SMART" id="SM00100">
    <property type="entry name" value="cNMP"/>
    <property type="match status" value="1"/>
</dbReference>
<dbReference type="Pfam" id="PF00027">
    <property type="entry name" value="cNMP_binding"/>
    <property type="match status" value="1"/>
</dbReference>
<sequence length="223" mass="25260">MVKMDFLSKIPLFSDLSNSELKEIEKITMFKEEEADRILFFEDDAGDAIYLILDGMVKVSKISTSGREKTLAILEKGDFFGEMSLLDGGLRSATAQVLEDVELLSIHRQDFLQVLHSYPQIGSKVIAVLSRRLRETNRQLGNAHFKSVTERIKELLIKLAKEKGEKVKDGVLIKQYLTHHELANLAGTSRESMTRTLNKLQEAGWLKIKDKDLIIVEATINNL</sequence>
<dbReference type="EMBL" id="FUWM01000006">
    <property type="protein sequence ID" value="SJZ44769.1"/>
    <property type="molecule type" value="Genomic_DNA"/>
</dbReference>
<dbReference type="OrthoDB" id="9776746at2"/>
<name>A0A1T4KQQ2_9FIRM</name>
<dbReference type="InterPro" id="IPR036388">
    <property type="entry name" value="WH-like_DNA-bd_sf"/>
</dbReference>
<evidence type="ECO:0000256" key="1">
    <source>
        <dbReference type="ARBA" id="ARBA00023015"/>
    </source>
</evidence>
<dbReference type="PROSITE" id="PS51063">
    <property type="entry name" value="HTH_CRP_2"/>
    <property type="match status" value="1"/>
</dbReference>
<dbReference type="Proteomes" id="UP000190625">
    <property type="component" value="Unassembled WGS sequence"/>
</dbReference>
<evidence type="ECO:0000256" key="2">
    <source>
        <dbReference type="ARBA" id="ARBA00023125"/>
    </source>
</evidence>
<gene>
    <name evidence="6" type="ORF">SAMN02745118_00881</name>
</gene>
<dbReference type="Gene3D" id="2.60.120.10">
    <property type="entry name" value="Jelly Rolls"/>
    <property type="match status" value="1"/>
</dbReference>
<keyword evidence="3" id="KW-0804">Transcription</keyword>
<reference evidence="7" key="1">
    <citation type="submission" date="2017-02" db="EMBL/GenBank/DDBJ databases">
        <authorList>
            <person name="Varghese N."/>
            <person name="Submissions S."/>
        </authorList>
    </citation>
    <scope>NUCLEOTIDE SEQUENCE [LARGE SCALE GENOMIC DNA]</scope>
    <source>
        <strain evidence="7">ATCC BAA-73</strain>
    </source>
</reference>
<dbReference type="Pfam" id="PF13545">
    <property type="entry name" value="HTH_Crp_2"/>
    <property type="match status" value="1"/>
</dbReference>
<evidence type="ECO:0000259" key="5">
    <source>
        <dbReference type="PROSITE" id="PS51063"/>
    </source>
</evidence>
<feature type="domain" description="Cyclic nucleotide-binding" evidence="4">
    <location>
        <begin position="12"/>
        <end position="132"/>
    </location>
</feature>
<dbReference type="AlphaFoldDB" id="A0A1T4KQQ2"/>
<dbReference type="SUPFAM" id="SSF46785">
    <property type="entry name" value="Winged helix' DNA-binding domain"/>
    <property type="match status" value="1"/>
</dbReference>
<dbReference type="PROSITE" id="PS50042">
    <property type="entry name" value="CNMP_BINDING_3"/>
    <property type="match status" value="1"/>
</dbReference>
<dbReference type="GO" id="GO:0003677">
    <property type="term" value="F:DNA binding"/>
    <property type="evidence" value="ECO:0007669"/>
    <property type="project" value="UniProtKB-KW"/>
</dbReference>
<feature type="domain" description="HTH crp-type" evidence="5">
    <location>
        <begin position="146"/>
        <end position="219"/>
    </location>
</feature>
<evidence type="ECO:0000313" key="6">
    <source>
        <dbReference type="EMBL" id="SJZ44769.1"/>
    </source>
</evidence>
<evidence type="ECO:0000259" key="4">
    <source>
        <dbReference type="PROSITE" id="PS50042"/>
    </source>
</evidence>
<dbReference type="InterPro" id="IPR012318">
    <property type="entry name" value="HTH_CRP"/>
</dbReference>
<dbReference type="CDD" id="cd00038">
    <property type="entry name" value="CAP_ED"/>
    <property type="match status" value="1"/>
</dbReference>
<dbReference type="RefSeq" id="WP_078809371.1">
    <property type="nucleotide sequence ID" value="NZ_FUWM01000006.1"/>
</dbReference>